<accession>A0AAU8KKU4</accession>
<name>A0AAU8KKU4_9ACTN</name>
<dbReference type="EMBL" id="CP136798">
    <property type="protein sequence ID" value="XCN16621.1"/>
    <property type="molecule type" value="Genomic_DNA"/>
</dbReference>
<sequence>MPAERRNVQPPARDALARAQRSAVHLELRDAYMLDDPGYIAWQQGVRLDPGQRSTWWNGWHDAVREAVGRGVVVRRARVVSEPISDYVRYEYDNTFTNIAAGEVVRWLPRRRATGLALPSTDFWVFDGEHALFHHFGGNGRLDEDGREYTDDPALVKLCADAFEAVWERAAPHDEYRPR</sequence>
<protein>
    <recommendedName>
        <fullName evidence="1">DUF6879 domain-containing protein</fullName>
    </recommendedName>
</protein>
<evidence type="ECO:0000313" key="2">
    <source>
        <dbReference type="EMBL" id="XCN16621.1"/>
    </source>
</evidence>
<evidence type="ECO:0000259" key="1">
    <source>
        <dbReference type="Pfam" id="PF21806"/>
    </source>
</evidence>
<organism evidence="2">
    <name type="scientific">Streptomyces sp. JL1001</name>
    <dbReference type="NCBI Taxonomy" id="3078227"/>
    <lineage>
        <taxon>Bacteria</taxon>
        <taxon>Bacillati</taxon>
        <taxon>Actinomycetota</taxon>
        <taxon>Actinomycetes</taxon>
        <taxon>Kitasatosporales</taxon>
        <taxon>Streptomycetaceae</taxon>
        <taxon>Streptomyces</taxon>
    </lineage>
</organism>
<dbReference type="RefSeq" id="WP_100563723.1">
    <property type="nucleotide sequence ID" value="NZ_CP136798.1"/>
</dbReference>
<dbReference type="InterPro" id="IPR049244">
    <property type="entry name" value="DUF6879"/>
</dbReference>
<dbReference type="Pfam" id="PF21806">
    <property type="entry name" value="DUF6879"/>
    <property type="match status" value="1"/>
</dbReference>
<reference evidence="2" key="1">
    <citation type="submission" date="2023-10" db="EMBL/GenBank/DDBJ databases">
        <title>Complete genome sequence of Streptomyces sp. JL1001.</title>
        <authorList>
            <person name="Jiang L."/>
        </authorList>
    </citation>
    <scope>NUCLEOTIDE SEQUENCE</scope>
    <source>
        <strain evidence="2">JL1001</strain>
    </source>
</reference>
<proteinExistence type="predicted"/>
<gene>
    <name evidence="2" type="ORF">R1Y80_24630</name>
</gene>
<dbReference type="AlphaFoldDB" id="A0AAU8KKU4"/>
<feature type="domain" description="DUF6879" evidence="1">
    <location>
        <begin position="14"/>
        <end position="177"/>
    </location>
</feature>